<gene>
    <name evidence="1" type="ORF">E5990_05555</name>
</gene>
<keyword evidence="2" id="KW-1185">Reference proteome</keyword>
<reference evidence="1" key="1">
    <citation type="submission" date="2019-04" db="EMBL/GenBank/DDBJ databases">
        <title>Microbes associate with the intestines of laboratory mice.</title>
        <authorList>
            <person name="Navarre W."/>
            <person name="Wong E."/>
            <person name="Huang K.C."/>
            <person name="Tropini C."/>
            <person name="Ng K."/>
            <person name="Yu B."/>
        </authorList>
    </citation>
    <scope>NUCLEOTIDE SEQUENCE</scope>
    <source>
        <strain evidence="1">NM86_A22</strain>
    </source>
</reference>
<evidence type="ECO:0000313" key="1">
    <source>
        <dbReference type="EMBL" id="THG51972.1"/>
    </source>
</evidence>
<proteinExistence type="predicted"/>
<comment type="caution">
    <text evidence="1">The sequence shown here is derived from an EMBL/GenBank/DDBJ whole genome shotgun (WGS) entry which is preliminary data.</text>
</comment>
<protein>
    <submittedName>
        <fullName evidence="1">S41 family peptidase</fullName>
    </submittedName>
</protein>
<name>A0AC61S5I8_9BACT</name>
<evidence type="ECO:0000313" key="2">
    <source>
        <dbReference type="Proteomes" id="UP000305401"/>
    </source>
</evidence>
<accession>A0AC61S5I8</accession>
<dbReference type="EMBL" id="SSTG01000051">
    <property type="protein sequence ID" value="THG51972.1"/>
    <property type="molecule type" value="Genomic_DNA"/>
</dbReference>
<sequence length="568" mass="63354">MNKNLHNPHTGSRIAIALFVSVLALSAVADTRSNKSDITRNLDVFASLYKELQNFYVDSIDSEKSINTAIAAMLNQVDPYTEYYPPSDHDDLTMMTSAEYGGIGSIIAEPNRGKGVIISEPYESSPSAIAGLLPGDTIVAIENDTVLTWHTDSVSSRLKGQPGTKLHLTVKRPYDGDSLRHFTITRQQIQLPAVPYYGVVRDTLGYIYLTQFTDKATRQVRQALTELKKDPRVKAYVLDLRGNHGGLLEEAVQIVGLFVPKNTEVLRTRGKGILNEKIYKTTDRPVDTGTPLYVLIDGQSASSSEITAGALQDLDRAVIAGTRSYGKGLVQTTRQLPYEGILKVTTAKYYIPSGRLIQAIDYSRRNSDGTVARIPDSLTNVFKTAAGREVRDGGGITPDIKVTYGDVNRLTYNIVSDNWAFDYATKFRAENPAIAPAENFEITDSVFNDFKKFVDPEKFQYDKVCEQMIENLRKAAKTEGYMNDSVKNHIDKLEKLLHHNLDHDLDQNRKDIADLLATEILKRYYYQKGQIIQTLKNDAAIDTVMAIEAAPERYRQILAAPKADIKKK</sequence>
<dbReference type="Proteomes" id="UP000305401">
    <property type="component" value="Unassembled WGS sequence"/>
</dbReference>
<organism evidence="1 2">
    <name type="scientific">Muribaculum caecicola</name>
    <dbReference type="NCBI Taxonomy" id="3038144"/>
    <lineage>
        <taxon>Bacteria</taxon>
        <taxon>Pseudomonadati</taxon>
        <taxon>Bacteroidota</taxon>
        <taxon>Bacteroidia</taxon>
        <taxon>Bacteroidales</taxon>
        <taxon>Muribaculaceae</taxon>
        <taxon>Muribaculum</taxon>
    </lineage>
</organism>